<dbReference type="PANTHER" id="PTHR43102">
    <property type="entry name" value="SLR1143 PROTEIN"/>
    <property type="match status" value="1"/>
</dbReference>
<reference evidence="2" key="1">
    <citation type="submission" date="2021-11" db="EMBL/GenBank/DDBJ databases">
        <title>Vibrio ZSDE26 sp. nov. and Vibrio ZSDZ34 sp. nov., isolated from coastal seawater in Qingdao.</title>
        <authorList>
            <person name="Zhang P."/>
        </authorList>
    </citation>
    <scope>NUCLEOTIDE SEQUENCE</scope>
    <source>
        <strain evidence="2">ZSDZ34</strain>
    </source>
</reference>
<evidence type="ECO:0000313" key="3">
    <source>
        <dbReference type="Proteomes" id="UP001139488"/>
    </source>
</evidence>
<dbReference type="EMBL" id="JAJNNZ010000005">
    <property type="protein sequence ID" value="MCJ2376819.1"/>
    <property type="molecule type" value="Genomic_DNA"/>
</dbReference>
<accession>A0A9X1WAU7</accession>
<organism evidence="2 3">
    <name type="scientific">Vibrio gelatinilyticus</name>
    <dbReference type="NCBI Taxonomy" id="2893468"/>
    <lineage>
        <taxon>Bacteria</taxon>
        <taxon>Pseudomonadati</taxon>
        <taxon>Pseudomonadota</taxon>
        <taxon>Gammaproteobacteria</taxon>
        <taxon>Vibrionales</taxon>
        <taxon>Vibrionaceae</taxon>
        <taxon>Vibrio</taxon>
    </lineage>
</organism>
<comment type="caution">
    <text evidence="2">The sequence shown here is derived from an EMBL/GenBank/DDBJ whole genome shotgun (WGS) entry which is preliminary data.</text>
</comment>
<dbReference type="Proteomes" id="UP001139488">
    <property type="component" value="Unassembled WGS sequence"/>
</dbReference>
<name>A0A9X1WAU7_9VIBR</name>
<dbReference type="Gene3D" id="3.30.450.40">
    <property type="match status" value="1"/>
</dbReference>
<dbReference type="Pfam" id="PF01590">
    <property type="entry name" value="GAF"/>
    <property type="match status" value="1"/>
</dbReference>
<dbReference type="InterPro" id="IPR043128">
    <property type="entry name" value="Rev_trsase/Diguanyl_cyclase"/>
</dbReference>
<dbReference type="CDD" id="cd01949">
    <property type="entry name" value="GGDEF"/>
    <property type="match status" value="1"/>
</dbReference>
<dbReference type="InterPro" id="IPR029016">
    <property type="entry name" value="GAF-like_dom_sf"/>
</dbReference>
<dbReference type="NCBIfam" id="TIGR00254">
    <property type="entry name" value="GGDEF"/>
    <property type="match status" value="1"/>
</dbReference>
<dbReference type="AlphaFoldDB" id="A0A9X1WAU7"/>
<gene>
    <name evidence="2" type="ORF">LNL84_08215</name>
</gene>
<dbReference type="InterPro" id="IPR003018">
    <property type="entry name" value="GAF"/>
</dbReference>
<dbReference type="PROSITE" id="PS50887">
    <property type="entry name" value="GGDEF"/>
    <property type="match status" value="1"/>
</dbReference>
<dbReference type="PANTHER" id="PTHR43102:SF2">
    <property type="entry name" value="GAF DOMAIN-CONTAINING PROTEIN"/>
    <property type="match status" value="1"/>
</dbReference>
<dbReference type="Pfam" id="PF00990">
    <property type="entry name" value="GGDEF"/>
    <property type="match status" value="1"/>
</dbReference>
<dbReference type="SUPFAM" id="SSF55781">
    <property type="entry name" value="GAF domain-like"/>
    <property type="match status" value="1"/>
</dbReference>
<dbReference type="SMART" id="SM00065">
    <property type="entry name" value="GAF"/>
    <property type="match status" value="1"/>
</dbReference>
<evidence type="ECO:0000313" key="2">
    <source>
        <dbReference type="EMBL" id="MCJ2376819.1"/>
    </source>
</evidence>
<dbReference type="RefSeq" id="WP_244356744.1">
    <property type="nucleotide sequence ID" value="NZ_JAJNNZ010000005.1"/>
</dbReference>
<feature type="domain" description="GGDEF" evidence="1">
    <location>
        <begin position="194"/>
        <end position="320"/>
    </location>
</feature>
<sequence>MQSPGWPSNEKSRLIKLHTTKLLDTVGEERFDRVTRLAKRIFGVEMALISLIDENRQWFKSCAGTTLTETPRDISFCAHTILGEEPFIIPDASTDQRFNDNPLVTSSPNIRFYAGVPLMLDSEFRLGTLCIIDDKPRHLTKEEINDLIDLAKLAERELVTTYQATLDELTSISNRRGFKEFAAQSVRHCSFANVDYALIYLDLNQFKEINDRLGHSTGDQALRDFAELLRHSFRESDVVARVGGDEFVVLMSDCNQREAELAVERFNQTLSDYNKQTAYEFTLSMTAGVVVCKPTSKFCFEELLDLADQAMYRNRALQKA</sequence>
<dbReference type="Gene3D" id="3.30.70.270">
    <property type="match status" value="1"/>
</dbReference>
<keyword evidence="3" id="KW-1185">Reference proteome</keyword>
<protein>
    <submittedName>
        <fullName evidence="2">Sensor domain-containing diguanylate cyclase</fullName>
    </submittedName>
</protein>
<dbReference type="SUPFAM" id="SSF55073">
    <property type="entry name" value="Nucleotide cyclase"/>
    <property type="match status" value="1"/>
</dbReference>
<proteinExistence type="predicted"/>
<dbReference type="InterPro" id="IPR000160">
    <property type="entry name" value="GGDEF_dom"/>
</dbReference>
<dbReference type="InterPro" id="IPR029787">
    <property type="entry name" value="Nucleotide_cyclase"/>
</dbReference>
<evidence type="ECO:0000259" key="1">
    <source>
        <dbReference type="PROSITE" id="PS50887"/>
    </source>
</evidence>
<dbReference type="SMART" id="SM00267">
    <property type="entry name" value="GGDEF"/>
    <property type="match status" value="1"/>
</dbReference>